<proteinExistence type="predicted"/>
<evidence type="ECO:0000313" key="2">
    <source>
        <dbReference type="EMBL" id="KAK1126353.1"/>
    </source>
</evidence>
<evidence type="ECO:0000256" key="1">
    <source>
        <dbReference type="SAM" id="MobiDB-lite"/>
    </source>
</evidence>
<reference evidence="2" key="1">
    <citation type="submission" date="2021-10" db="EMBL/GenBank/DDBJ databases">
        <title>Melipona bicolor Genome sequencing and assembly.</title>
        <authorList>
            <person name="Araujo N.S."/>
            <person name="Arias M.C."/>
        </authorList>
    </citation>
    <scope>NUCLEOTIDE SEQUENCE</scope>
    <source>
        <strain evidence="2">USP_2M_L1-L4_2017</strain>
        <tissue evidence="2">Whole body</tissue>
    </source>
</reference>
<dbReference type="Proteomes" id="UP001177670">
    <property type="component" value="Unassembled WGS sequence"/>
</dbReference>
<feature type="region of interest" description="Disordered" evidence="1">
    <location>
        <begin position="22"/>
        <end position="42"/>
    </location>
</feature>
<organism evidence="2 3">
    <name type="scientific">Melipona bicolor</name>
    <dbReference type="NCBI Taxonomy" id="60889"/>
    <lineage>
        <taxon>Eukaryota</taxon>
        <taxon>Metazoa</taxon>
        <taxon>Ecdysozoa</taxon>
        <taxon>Arthropoda</taxon>
        <taxon>Hexapoda</taxon>
        <taxon>Insecta</taxon>
        <taxon>Pterygota</taxon>
        <taxon>Neoptera</taxon>
        <taxon>Endopterygota</taxon>
        <taxon>Hymenoptera</taxon>
        <taxon>Apocrita</taxon>
        <taxon>Aculeata</taxon>
        <taxon>Apoidea</taxon>
        <taxon>Anthophila</taxon>
        <taxon>Apidae</taxon>
        <taxon>Melipona</taxon>
    </lineage>
</organism>
<feature type="non-terminal residue" evidence="2">
    <location>
        <position position="1"/>
    </location>
</feature>
<accession>A0AA40KMY9</accession>
<protein>
    <submittedName>
        <fullName evidence="2">Uncharacterized protein</fullName>
    </submittedName>
</protein>
<dbReference type="EMBL" id="JAHYIQ010000014">
    <property type="protein sequence ID" value="KAK1126353.1"/>
    <property type="molecule type" value="Genomic_DNA"/>
</dbReference>
<sequence>FQVELIARLGDLELIQRSLAASPPSELDSPSMRYTVPTGRGIHRERRNTASTIYAQLWIATGHNFEQEERRCRRKSFYERTET</sequence>
<comment type="caution">
    <text evidence="2">The sequence shown here is derived from an EMBL/GenBank/DDBJ whole genome shotgun (WGS) entry which is preliminary data.</text>
</comment>
<gene>
    <name evidence="2" type="ORF">K0M31_004990</name>
</gene>
<dbReference type="AlphaFoldDB" id="A0AA40KMY9"/>
<keyword evidence="3" id="KW-1185">Reference proteome</keyword>
<name>A0AA40KMY9_9HYME</name>
<evidence type="ECO:0000313" key="3">
    <source>
        <dbReference type="Proteomes" id="UP001177670"/>
    </source>
</evidence>